<sequence length="87" mass="8992">MNTQVGFEHGDSASTRWAPVGSSHSSGPRAQGQEEPVSASHPSANRRLFKGCLRKNAASSPDRNEGSGPLAAAAHSFSSISGKAFVI</sequence>
<reference evidence="2 3" key="1">
    <citation type="journal article" date="2019" name="Sci. Rep.">
        <title>A high-quality genome of Eragrostis curvula grass provides insights into Poaceae evolution and supports new strategies to enhance forage quality.</title>
        <authorList>
            <person name="Carballo J."/>
            <person name="Santos B.A.C.M."/>
            <person name="Zappacosta D."/>
            <person name="Garbus I."/>
            <person name="Selva J.P."/>
            <person name="Gallo C.A."/>
            <person name="Diaz A."/>
            <person name="Albertini E."/>
            <person name="Caccamo M."/>
            <person name="Echenique V."/>
        </authorList>
    </citation>
    <scope>NUCLEOTIDE SEQUENCE [LARGE SCALE GENOMIC DNA]</scope>
    <source>
        <strain evidence="3">cv. Victoria</strain>
        <tissue evidence="2">Leaf</tissue>
    </source>
</reference>
<dbReference type="EMBL" id="RWGY01000002">
    <property type="protein sequence ID" value="TVU49751.1"/>
    <property type="molecule type" value="Genomic_DNA"/>
</dbReference>
<evidence type="ECO:0000256" key="1">
    <source>
        <dbReference type="SAM" id="MobiDB-lite"/>
    </source>
</evidence>
<protein>
    <submittedName>
        <fullName evidence="2">Uncharacterized protein</fullName>
    </submittedName>
</protein>
<keyword evidence="3" id="KW-1185">Reference proteome</keyword>
<feature type="region of interest" description="Disordered" evidence="1">
    <location>
        <begin position="1"/>
        <end position="71"/>
    </location>
</feature>
<gene>
    <name evidence="2" type="ORF">EJB05_01085</name>
</gene>
<proteinExistence type="predicted"/>
<organism evidence="2 3">
    <name type="scientific">Eragrostis curvula</name>
    <name type="common">weeping love grass</name>
    <dbReference type="NCBI Taxonomy" id="38414"/>
    <lineage>
        <taxon>Eukaryota</taxon>
        <taxon>Viridiplantae</taxon>
        <taxon>Streptophyta</taxon>
        <taxon>Embryophyta</taxon>
        <taxon>Tracheophyta</taxon>
        <taxon>Spermatophyta</taxon>
        <taxon>Magnoliopsida</taxon>
        <taxon>Liliopsida</taxon>
        <taxon>Poales</taxon>
        <taxon>Poaceae</taxon>
        <taxon>PACMAD clade</taxon>
        <taxon>Chloridoideae</taxon>
        <taxon>Eragrostideae</taxon>
        <taxon>Eragrostidinae</taxon>
        <taxon>Eragrostis</taxon>
    </lineage>
</organism>
<name>A0A5J9WNQ0_9POAL</name>
<dbReference type="Gramene" id="TVU49751">
    <property type="protein sequence ID" value="TVU49751"/>
    <property type="gene ID" value="EJB05_01085"/>
</dbReference>
<comment type="caution">
    <text evidence="2">The sequence shown here is derived from an EMBL/GenBank/DDBJ whole genome shotgun (WGS) entry which is preliminary data.</text>
</comment>
<evidence type="ECO:0000313" key="3">
    <source>
        <dbReference type="Proteomes" id="UP000324897"/>
    </source>
</evidence>
<accession>A0A5J9WNQ0</accession>
<feature type="non-terminal residue" evidence="2">
    <location>
        <position position="1"/>
    </location>
</feature>
<evidence type="ECO:0000313" key="2">
    <source>
        <dbReference type="EMBL" id="TVU49751.1"/>
    </source>
</evidence>
<dbReference type="AlphaFoldDB" id="A0A5J9WNQ0"/>
<dbReference type="Proteomes" id="UP000324897">
    <property type="component" value="Chromosome 6"/>
</dbReference>